<evidence type="ECO:0000313" key="3">
    <source>
        <dbReference type="EMBL" id="MFB9445848.1"/>
    </source>
</evidence>
<dbReference type="RefSeq" id="WP_223093086.1">
    <property type="nucleotide sequence ID" value="NZ_CP061913.1"/>
</dbReference>
<dbReference type="EMBL" id="JBHMCA010000043">
    <property type="protein sequence ID" value="MFB9445848.1"/>
    <property type="molecule type" value="Genomic_DNA"/>
</dbReference>
<reference evidence="3 4" key="1">
    <citation type="submission" date="2024-09" db="EMBL/GenBank/DDBJ databases">
        <authorList>
            <person name="Sun Q."/>
            <person name="Mori K."/>
        </authorList>
    </citation>
    <scope>NUCLEOTIDE SEQUENCE [LARGE SCALE GENOMIC DNA]</scope>
    <source>
        <strain evidence="3 4">JCM 3307</strain>
    </source>
</reference>
<protein>
    <submittedName>
        <fullName evidence="3">Universal stress protein</fullName>
    </submittedName>
</protein>
<dbReference type="PRINTS" id="PR01438">
    <property type="entry name" value="UNVRSLSTRESS"/>
</dbReference>
<keyword evidence="4" id="KW-1185">Reference proteome</keyword>
<sequence>MTAIRHPVIVGVDGSPAAFGAARWAADEAVRLGQSLRIFHALEVHDPYEEVCDEHGLAVEAATEIRGLYPGLEVTTGTWRGEPARMLVEQSRTAALVVVGSRGVGGFRSLLVGSVGMHLAVHAHCPVLVVHHAERWARPQTPLPRHGAVVVASDGSDDAELGLRLAFAEAAARAVPLQAIRTWHEPEHHWGRSPDPAALVAAAEHELTAELQPWLSKYPAVTVVPRIEHCPSVPVMLEAARDALMFVIGARGRGGFEGVRLGAVARQVVEHADAPVLVARRG</sequence>
<feature type="domain" description="UspA" evidence="2">
    <location>
        <begin position="6"/>
        <end position="131"/>
    </location>
</feature>
<dbReference type="InterPro" id="IPR014729">
    <property type="entry name" value="Rossmann-like_a/b/a_fold"/>
</dbReference>
<dbReference type="SUPFAM" id="SSF52402">
    <property type="entry name" value="Adenine nucleotide alpha hydrolases-like"/>
    <property type="match status" value="2"/>
</dbReference>
<gene>
    <name evidence="3" type="ORF">ACFFTR_22435</name>
</gene>
<comment type="caution">
    <text evidence="3">The sequence shown here is derived from an EMBL/GenBank/DDBJ whole genome shotgun (WGS) entry which is preliminary data.</text>
</comment>
<comment type="similarity">
    <text evidence="1">Belongs to the universal stress protein A family.</text>
</comment>
<dbReference type="InterPro" id="IPR006016">
    <property type="entry name" value="UspA"/>
</dbReference>
<evidence type="ECO:0000313" key="4">
    <source>
        <dbReference type="Proteomes" id="UP001589608"/>
    </source>
</evidence>
<proteinExistence type="inferred from homology"/>
<organism evidence="3 4">
    <name type="scientific">Dactylosporangium vinaceum</name>
    <dbReference type="NCBI Taxonomy" id="53362"/>
    <lineage>
        <taxon>Bacteria</taxon>
        <taxon>Bacillati</taxon>
        <taxon>Actinomycetota</taxon>
        <taxon>Actinomycetes</taxon>
        <taxon>Micromonosporales</taxon>
        <taxon>Micromonosporaceae</taxon>
        <taxon>Dactylosporangium</taxon>
    </lineage>
</organism>
<dbReference type="Gene3D" id="3.40.50.620">
    <property type="entry name" value="HUPs"/>
    <property type="match status" value="2"/>
</dbReference>
<dbReference type="InterPro" id="IPR006015">
    <property type="entry name" value="Universal_stress_UspA"/>
</dbReference>
<dbReference type="PANTHER" id="PTHR31964:SF113">
    <property type="entry name" value="USPA DOMAIN-CONTAINING PROTEIN"/>
    <property type="match status" value="1"/>
</dbReference>
<name>A0ABV5MAY6_9ACTN</name>
<evidence type="ECO:0000259" key="2">
    <source>
        <dbReference type="Pfam" id="PF00582"/>
    </source>
</evidence>
<dbReference type="Pfam" id="PF00582">
    <property type="entry name" value="Usp"/>
    <property type="match status" value="2"/>
</dbReference>
<dbReference type="PANTHER" id="PTHR31964">
    <property type="entry name" value="ADENINE NUCLEOTIDE ALPHA HYDROLASES-LIKE SUPERFAMILY PROTEIN"/>
    <property type="match status" value="1"/>
</dbReference>
<feature type="domain" description="UspA" evidence="2">
    <location>
        <begin position="149"/>
        <end position="280"/>
    </location>
</feature>
<accession>A0ABV5MAY6</accession>
<dbReference type="Proteomes" id="UP001589608">
    <property type="component" value="Unassembled WGS sequence"/>
</dbReference>
<evidence type="ECO:0000256" key="1">
    <source>
        <dbReference type="ARBA" id="ARBA00008791"/>
    </source>
</evidence>